<feature type="domain" description="DUF403" evidence="2">
    <location>
        <begin position="535"/>
        <end position="840"/>
    </location>
</feature>
<evidence type="ECO:0000313" key="4">
    <source>
        <dbReference type="EMBL" id="GEP41097.1"/>
    </source>
</evidence>
<accession>A0A512M2X3</accession>
<dbReference type="Gene3D" id="3.30.1490.270">
    <property type="match status" value="1"/>
</dbReference>
<dbReference type="Proteomes" id="UP000321577">
    <property type="component" value="Unassembled WGS sequence"/>
</dbReference>
<dbReference type="Pfam" id="PF14403">
    <property type="entry name" value="CP_ATPgrasp_2"/>
    <property type="match status" value="1"/>
</dbReference>
<feature type="compositionally biased region" description="Polar residues" evidence="1">
    <location>
        <begin position="1"/>
        <end position="11"/>
    </location>
</feature>
<proteinExistence type="predicted"/>
<organism evidence="4 5">
    <name type="scientific">Brevifollis gellanilyticus</name>
    <dbReference type="NCBI Taxonomy" id="748831"/>
    <lineage>
        <taxon>Bacteria</taxon>
        <taxon>Pseudomonadati</taxon>
        <taxon>Verrucomicrobiota</taxon>
        <taxon>Verrucomicrobiia</taxon>
        <taxon>Verrucomicrobiales</taxon>
        <taxon>Verrucomicrobiaceae</taxon>
    </lineage>
</organism>
<gene>
    <name evidence="4" type="ORF">BGE01nite_03880</name>
</gene>
<protein>
    <submittedName>
        <fullName evidence="4">Uncharacterized protein</fullName>
    </submittedName>
</protein>
<name>A0A512M2X3_9BACT</name>
<evidence type="ECO:0000313" key="5">
    <source>
        <dbReference type="Proteomes" id="UP000321577"/>
    </source>
</evidence>
<comment type="caution">
    <text evidence="4">The sequence shown here is derived from an EMBL/GenBank/DDBJ whole genome shotgun (WGS) entry which is preliminary data.</text>
</comment>
<evidence type="ECO:0000256" key="1">
    <source>
        <dbReference type="SAM" id="MobiDB-lite"/>
    </source>
</evidence>
<dbReference type="InterPro" id="IPR007296">
    <property type="entry name" value="DUF403"/>
</dbReference>
<dbReference type="SUPFAM" id="SSF56059">
    <property type="entry name" value="Glutathione synthetase ATP-binding domain-like"/>
    <property type="match status" value="1"/>
</dbReference>
<evidence type="ECO:0000259" key="2">
    <source>
        <dbReference type="Pfam" id="PF04168"/>
    </source>
</evidence>
<reference evidence="4 5" key="1">
    <citation type="submission" date="2019-07" db="EMBL/GenBank/DDBJ databases">
        <title>Whole genome shotgun sequence of Brevifollis gellanilyticus NBRC 108608.</title>
        <authorList>
            <person name="Hosoyama A."/>
            <person name="Uohara A."/>
            <person name="Ohji S."/>
            <person name="Ichikawa N."/>
        </authorList>
    </citation>
    <scope>NUCLEOTIDE SEQUENCE [LARGE SCALE GENOMIC DNA]</scope>
    <source>
        <strain evidence="4 5">NBRC 108608</strain>
    </source>
</reference>
<feature type="domain" description="Circularly permuted ATP-grasp type 2" evidence="3">
    <location>
        <begin position="105"/>
        <end position="483"/>
    </location>
</feature>
<dbReference type="Gene3D" id="3.40.50.11290">
    <property type="match status" value="1"/>
</dbReference>
<dbReference type="InterPro" id="IPR025841">
    <property type="entry name" value="CP_ATPgrasp_2"/>
</dbReference>
<dbReference type="EMBL" id="BKAG01000002">
    <property type="protein sequence ID" value="GEP41097.1"/>
    <property type="molecule type" value="Genomic_DNA"/>
</dbReference>
<feature type="region of interest" description="Disordered" evidence="1">
    <location>
        <begin position="1"/>
        <end position="20"/>
    </location>
</feature>
<dbReference type="PANTHER" id="PTHR34595:SF2">
    <property type="entry name" value="BLR2978 PROTEIN"/>
    <property type="match status" value="1"/>
</dbReference>
<dbReference type="InterPro" id="IPR051680">
    <property type="entry name" value="ATP-dep_Glu-Cys_Ligase-2"/>
</dbReference>
<dbReference type="RefSeq" id="WP_170266523.1">
    <property type="nucleotide sequence ID" value="NZ_BKAG01000002.1"/>
</dbReference>
<sequence length="849" mass="94551">MPSSAASQSQFRPAAPTAPLVSEEDPLRVPGYLAEKGVFDEMVDAEGRLRPHWHTFGSFLRQCASSDFVARSESIQRLLRDHGVTYNIYDDALGTSRPWSLDLLPFIIAQDDFAEVQRGLDQRGRLLNAILQDLYGPQNLLKEGLIPPSLIHANPGFLRPVLGINPPGGKFVFSFGCDLVRNAKGQWMVLADRAQAPSGHGYALENRIIMANVHAEEFNASKIRRLASYYEMQREMLRSLAPKQRSGEAGILMLTPGPYNETYFEHAFQARYLGFPLVEGADLTVRDRHVHLKTLEGLRRVEVVIRHVDDVFCDPLELNSESMLGVAGLLEGWRNGSIALANGLGTGLIETPALHPFMPGLCRHLLGEELRLSCVPTWWCGQRRELDMVLADPDRWVVKPAFVRGARDPVFMADLDAEQKARMVDTIRAAPHEWVAQEVLQLSTTPTWTGEGKIEPRALVWRAFAVAQGGGFATMPGGLSRVSPEPHRWLVTMRSGGISKDTWIVGDGKPDPYYEKLRQQQPVVIRPARPPSGVPSRVADHLFWLGRYAERLEASVRVLRAVMQRLSGERSQIQGHEAEGCLALMAHLGLVPAGTTDLAEHLPALLRDPKRNGGIPDLLGRLRFNAAAARDRLSDDMWRLFNRLDRDARLPASPFVLSTAQGMLDTLILDLAAFSGMQQENMTRGHGWRFLEIGKRIERAYIVLGLVGTATKRSERDDALLTPLLEICDSTMTYRRLHFARPSLVPVLDLLLLNDSNPRSAAHQFQILGRLTSHLPQAPGIDLELTPHQQTDILQSDLFGINLSAISKAEASVTTTLPDMCEMLAANLEKLSDLITEHFFSHASRKMER</sequence>
<dbReference type="PANTHER" id="PTHR34595">
    <property type="entry name" value="BLR5612 PROTEIN"/>
    <property type="match status" value="1"/>
</dbReference>
<dbReference type="AlphaFoldDB" id="A0A512M2X3"/>
<dbReference type="Pfam" id="PF04168">
    <property type="entry name" value="Alpha-E"/>
    <property type="match status" value="1"/>
</dbReference>
<keyword evidence="5" id="KW-1185">Reference proteome</keyword>
<evidence type="ECO:0000259" key="3">
    <source>
        <dbReference type="Pfam" id="PF14403"/>
    </source>
</evidence>